<dbReference type="PROSITE" id="PS51257">
    <property type="entry name" value="PROKAR_LIPOPROTEIN"/>
    <property type="match status" value="1"/>
</dbReference>
<gene>
    <name evidence="2" type="ORF">GCM10023231_12100</name>
</gene>
<dbReference type="InterPro" id="IPR024311">
    <property type="entry name" value="Lipocalin-like"/>
</dbReference>
<evidence type="ECO:0000313" key="3">
    <source>
        <dbReference type="Proteomes" id="UP001501411"/>
    </source>
</evidence>
<sequence>MNSYLRLSTQIFTLIIVTILLIACDSKKDPEPVTISGKWINTSHVYETWIDGTKSSTETVPIDDDNTIRIVFNQDGTFDQEFLNSGVLDERSGKYTVVNDTLTVEFEPNSFTQKFRVDFVGASEMILSEQRKRVIKEGKEIVEKEVLNFKRE</sequence>
<dbReference type="EMBL" id="BAABIQ010000006">
    <property type="protein sequence ID" value="GAA4785795.1"/>
    <property type="molecule type" value="Genomic_DNA"/>
</dbReference>
<comment type="caution">
    <text evidence="2">The sequence shown here is derived from an EMBL/GenBank/DDBJ whole genome shotgun (WGS) entry which is preliminary data.</text>
</comment>
<reference evidence="3" key="1">
    <citation type="journal article" date="2019" name="Int. J. Syst. Evol. Microbiol.">
        <title>The Global Catalogue of Microorganisms (GCM) 10K type strain sequencing project: providing services to taxonomists for standard genome sequencing and annotation.</title>
        <authorList>
            <consortium name="The Broad Institute Genomics Platform"/>
            <consortium name="The Broad Institute Genome Sequencing Center for Infectious Disease"/>
            <person name="Wu L."/>
            <person name="Ma J."/>
        </authorList>
    </citation>
    <scope>NUCLEOTIDE SEQUENCE [LARGE SCALE GENOMIC DNA]</scope>
    <source>
        <strain evidence="3">JCM 18200</strain>
    </source>
</reference>
<organism evidence="2 3">
    <name type="scientific">Olivibacter ginsenosidimutans</name>
    <dbReference type="NCBI Taxonomy" id="1176537"/>
    <lineage>
        <taxon>Bacteria</taxon>
        <taxon>Pseudomonadati</taxon>
        <taxon>Bacteroidota</taxon>
        <taxon>Sphingobacteriia</taxon>
        <taxon>Sphingobacteriales</taxon>
        <taxon>Sphingobacteriaceae</taxon>
        <taxon>Olivibacter</taxon>
    </lineage>
</organism>
<dbReference type="Pfam" id="PF13648">
    <property type="entry name" value="Lipocalin_4"/>
    <property type="match status" value="1"/>
</dbReference>
<feature type="domain" description="Lipocalin-like" evidence="1">
    <location>
        <begin position="35"/>
        <end position="109"/>
    </location>
</feature>
<evidence type="ECO:0000313" key="2">
    <source>
        <dbReference type="EMBL" id="GAA4785795.1"/>
    </source>
</evidence>
<protein>
    <recommendedName>
        <fullName evidence="1">Lipocalin-like domain-containing protein</fullName>
    </recommendedName>
</protein>
<evidence type="ECO:0000259" key="1">
    <source>
        <dbReference type="Pfam" id="PF13648"/>
    </source>
</evidence>
<name>A0ABP9ATC6_9SPHI</name>
<dbReference type="RefSeq" id="WP_345230837.1">
    <property type="nucleotide sequence ID" value="NZ_BAABIQ010000006.1"/>
</dbReference>
<accession>A0ABP9ATC6</accession>
<proteinExistence type="predicted"/>
<dbReference type="Proteomes" id="UP001501411">
    <property type="component" value="Unassembled WGS sequence"/>
</dbReference>
<keyword evidence="3" id="KW-1185">Reference proteome</keyword>